<proteinExistence type="predicted"/>
<evidence type="ECO:0000313" key="1">
    <source>
        <dbReference type="EMBL" id="AYC31776.1"/>
    </source>
</evidence>
<dbReference type="Pfam" id="PF07042">
    <property type="entry name" value="TrfA"/>
    <property type="match status" value="1"/>
</dbReference>
<dbReference type="KEGG" id="pcav:D3880_04980"/>
<organism evidence="1 2">
    <name type="scientific">Pseudomonas cavernae</name>
    <dbReference type="NCBI Taxonomy" id="2320867"/>
    <lineage>
        <taxon>Bacteria</taxon>
        <taxon>Pseudomonadati</taxon>
        <taxon>Pseudomonadota</taxon>
        <taxon>Gammaproteobacteria</taxon>
        <taxon>Pseudomonadales</taxon>
        <taxon>Pseudomonadaceae</taxon>
        <taxon>Pseudomonas</taxon>
    </lineage>
</organism>
<dbReference type="AlphaFoldDB" id="A0A385YYE2"/>
<protein>
    <submittedName>
        <fullName evidence="1">Plasmid stabilization protein</fullName>
    </submittedName>
</protein>
<dbReference type="InterPro" id="IPR010751">
    <property type="entry name" value="TrfA"/>
</dbReference>
<reference evidence="2" key="1">
    <citation type="submission" date="2018-09" db="EMBL/GenBank/DDBJ databases">
        <authorList>
            <person name="Zhu H."/>
        </authorList>
    </citation>
    <scope>NUCLEOTIDE SEQUENCE [LARGE SCALE GENOMIC DNA]</scope>
    <source>
        <strain evidence="2">K2W31S-8</strain>
    </source>
</reference>
<dbReference type="Proteomes" id="UP000265560">
    <property type="component" value="Chromosome"/>
</dbReference>
<gene>
    <name evidence="1" type="ORF">D3880_04980</name>
</gene>
<accession>A0A385YYE2</accession>
<keyword evidence="2" id="KW-1185">Reference proteome</keyword>
<dbReference type="EMBL" id="CP032419">
    <property type="protein sequence ID" value="AYC31776.1"/>
    <property type="molecule type" value="Genomic_DNA"/>
</dbReference>
<name>A0A385YYE2_9PSED</name>
<evidence type="ECO:0000313" key="2">
    <source>
        <dbReference type="Proteomes" id="UP000265560"/>
    </source>
</evidence>
<sequence length="290" mass="33582">MNQERSAVPVSLAARLECIRRSAPVKERVQPAPRRLFLPGLHEFYRAMPNHIARSSLFAPVARGAKQMHKATVLVSRKDAVLTYWGEQLDETQADVWMQLMYEAIKAPLGEPVPINRAKLLKAIGRKTGNYEYQWLHRTMKALTFAMLVVETTKQGKPKLDVGKAESLHMLDKFAYDPARECYTISIDPRWQLLYGNSEYALIDWEKRLRIRKGQDIAKALQRLVCTSDESVQRFRLSWLKERLQYFSPMCKFRMSLKAAMQELERVEIIAAARIEMSSKGEEQVVWVRL</sequence>
<dbReference type="OrthoDB" id="8481003at2"/>